<dbReference type="GO" id="GO:0016607">
    <property type="term" value="C:nuclear speck"/>
    <property type="evidence" value="ECO:0000318"/>
    <property type="project" value="GO_Central"/>
</dbReference>
<dbReference type="Gramene" id="KQK22354">
    <property type="protein sequence ID" value="KQK22354"/>
    <property type="gene ID" value="BRADI_1g66750v3"/>
</dbReference>
<reference evidence="2" key="2">
    <citation type="submission" date="2017-06" db="EMBL/GenBank/DDBJ databases">
        <title>WGS assembly of Brachypodium distachyon.</title>
        <authorList>
            <consortium name="The International Brachypodium Initiative"/>
            <person name="Lucas S."/>
            <person name="Harmon-Smith M."/>
            <person name="Lail K."/>
            <person name="Tice H."/>
            <person name="Grimwood J."/>
            <person name="Bruce D."/>
            <person name="Barry K."/>
            <person name="Shu S."/>
            <person name="Lindquist E."/>
            <person name="Wang M."/>
            <person name="Pitluck S."/>
            <person name="Vogel J.P."/>
            <person name="Garvin D.F."/>
            <person name="Mockler T.C."/>
            <person name="Schmutz J."/>
            <person name="Rokhsar D."/>
            <person name="Bevan M.W."/>
        </authorList>
    </citation>
    <scope>NUCLEOTIDE SEQUENCE</scope>
    <source>
        <strain evidence="2">Bd21</strain>
    </source>
</reference>
<evidence type="ECO:0000256" key="1">
    <source>
        <dbReference type="SAM" id="MobiDB-lite"/>
    </source>
</evidence>
<dbReference type="GO" id="GO:0051457">
    <property type="term" value="P:maintenance of protein location in nucleus"/>
    <property type="evidence" value="ECO:0000318"/>
    <property type="project" value="GO_Central"/>
</dbReference>
<dbReference type="OMA" id="FEIRTFA"/>
<keyword evidence="4" id="KW-1185">Reference proteome</keyword>
<evidence type="ECO:0000313" key="3">
    <source>
        <dbReference type="EnsemblPlants" id="KQK22354"/>
    </source>
</evidence>
<dbReference type="PANTHER" id="PTHR37723">
    <property type="entry name" value="PROTEIN FAR-RED ELONGATED HYPOCOTYL 1"/>
    <property type="match status" value="1"/>
</dbReference>
<evidence type="ECO:0000313" key="4">
    <source>
        <dbReference type="Proteomes" id="UP000008810"/>
    </source>
</evidence>
<dbReference type="eggNOG" id="ENOG502R5P0">
    <property type="taxonomic scope" value="Eukaryota"/>
</dbReference>
<reference evidence="3" key="3">
    <citation type="submission" date="2018-08" db="UniProtKB">
        <authorList>
            <consortium name="EnsemblPlants"/>
        </authorList>
    </citation>
    <scope>IDENTIFICATION</scope>
    <source>
        <strain evidence="3">cv. Bd21</strain>
    </source>
</reference>
<organism evidence="2">
    <name type="scientific">Brachypodium distachyon</name>
    <name type="common">Purple false brome</name>
    <name type="synonym">Trachynia distachya</name>
    <dbReference type="NCBI Taxonomy" id="15368"/>
    <lineage>
        <taxon>Eukaryota</taxon>
        <taxon>Viridiplantae</taxon>
        <taxon>Streptophyta</taxon>
        <taxon>Embryophyta</taxon>
        <taxon>Tracheophyta</taxon>
        <taxon>Spermatophyta</taxon>
        <taxon>Magnoliopsida</taxon>
        <taxon>Liliopsida</taxon>
        <taxon>Poales</taxon>
        <taxon>Poaceae</taxon>
        <taxon>BOP clade</taxon>
        <taxon>Pooideae</taxon>
        <taxon>Stipodae</taxon>
        <taxon>Brachypodieae</taxon>
        <taxon>Brachypodium</taxon>
    </lineage>
</organism>
<name>I1H702_BRADI</name>
<sequence>MDRGGGGREMSREEEEAEAASTNQKTESFKGCCSSSSRKNLYPIDSPIKKRKSQYELSDTRLSSLKYKFQNRLTCQEDESARTESLGCGDIFINKNCDMDMVNIVEELDSCENTQSLLGGCIEVDSINGIESQSMRKMFKVRASASSSSSNNISSDAFSSFGRSGTKDTDSWVRPHLEHDRSGTMLQPYDDDIERIYDVMNELASGGVDGFSDRITNERLYSNGVEDFLILPAGKTGCHGEKKKLTIDQEFEQYFSKLML</sequence>
<dbReference type="EnsemblPlants" id="KQK22354">
    <property type="protein sequence ID" value="KQK22354"/>
    <property type="gene ID" value="BRADI_1g66750v3"/>
</dbReference>
<dbReference type="AlphaFoldDB" id="I1H702"/>
<proteinExistence type="predicted"/>
<dbReference type="PANTHER" id="PTHR37723:SF1">
    <property type="entry name" value="PROTEIN FAR-RED-ELONGATED HYPOCOTYL 1-LIKE"/>
    <property type="match status" value="1"/>
</dbReference>
<protein>
    <submittedName>
        <fullName evidence="2 3">Uncharacterized protein</fullName>
    </submittedName>
</protein>
<dbReference type="InterPro" id="IPR037766">
    <property type="entry name" value="FHY1"/>
</dbReference>
<dbReference type="KEGG" id="bdi:100833116"/>
<reference evidence="2 3" key="1">
    <citation type="journal article" date="2010" name="Nature">
        <title>Genome sequencing and analysis of the model grass Brachypodium distachyon.</title>
        <authorList>
            <consortium name="International Brachypodium Initiative"/>
        </authorList>
    </citation>
    <scope>NUCLEOTIDE SEQUENCE [LARGE SCALE GENOMIC DNA]</scope>
    <source>
        <strain evidence="2">Bd21</strain>
        <strain evidence="3">cv. Bd21</strain>
    </source>
</reference>
<feature type="compositionally biased region" description="Basic and acidic residues" evidence="1">
    <location>
        <begin position="1"/>
        <end position="11"/>
    </location>
</feature>
<accession>I1H702</accession>
<dbReference type="Proteomes" id="UP000008810">
    <property type="component" value="Chromosome 1"/>
</dbReference>
<dbReference type="GO" id="GO:0009639">
    <property type="term" value="P:response to red or far red light"/>
    <property type="evidence" value="ECO:0007669"/>
    <property type="project" value="InterPro"/>
</dbReference>
<dbReference type="RefSeq" id="XP_003558243.1">
    <property type="nucleotide sequence ID" value="XM_003558195.4"/>
</dbReference>
<dbReference type="ExpressionAtlas" id="I1H702">
    <property type="expression patterns" value="baseline"/>
</dbReference>
<feature type="region of interest" description="Disordered" evidence="1">
    <location>
        <begin position="1"/>
        <end position="45"/>
    </location>
</feature>
<dbReference type="OrthoDB" id="1930763at2759"/>
<evidence type="ECO:0000313" key="2">
    <source>
        <dbReference type="EMBL" id="KQK22354.1"/>
    </source>
</evidence>
<dbReference type="GO" id="GO:0009416">
    <property type="term" value="P:response to light stimulus"/>
    <property type="evidence" value="ECO:0000318"/>
    <property type="project" value="GO_Central"/>
</dbReference>
<dbReference type="GO" id="GO:0005737">
    <property type="term" value="C:cytoplasm"/>
    <property type="evidence" value="ECO:0000318"/>
    <property type="project" value="GO_Central"/>
</dbReference>
<dbReference type="EMBL" id="CM000880">
    <property type="protein sequence ID" value="KQK22354.1"/>
    <property type="molecule type" value="Genomic_DNA"/>
</dbReference>
<dbReference type="GeneID" id="100833116"/>
<gene>
    <name evidence="3" type="primary">LOC100833116</name>
    <name evidence="2" type="ORF">BRADI_1g66750v3</name>
</gene>
<dbReference type="GO" id="GO:0061608">
    <property type="term" value="F:nuclear import signal receptor activity"/>
    <property type="evidence" value="ECO:0000318"/>
    <property type="project" value="GO_Central"/>
</dbReference>